<protein>
    <submittedName>
        <fullName evidence="1">Uncharacterized protein</fullName>
    </submittedName>
</protein>
<dbReference type="EMBL" id="CP036267">
    <property type="protein sequence ID" value="QDT32168.1"/>
    <property type="molecule type" value="Genomic_DNA"/>
</dbReference>
<sequence>MIQDVDSFSEPGFVRTPVDRFFHTQAESSKDEMFHCHPILEQIRDWSLPVSSWRAAFKVKDVTFTISLSEPTWADSETLANCFLNFLLPVVSS</sequence>
<proteinExistence type="predicted"/>
<keyword evidence="2" id="KW-1185">Reference proteome</keyword>
<evidence type="ECO:0000313" key="2">
    <source>
        <dbReference type="Proteomes" id="UP000315724"/>
    </source>
</evidence>
<dbReference type="AlphaFoldDB" id="A0A517QKJ7"/>
<gene>
    <name evidence="1" type="ORF">Mal48_14100</name>
</gene>
<accession>A0A517QKJ7</accession>
<evidence type="ECO:0000313" key="1">
    <source>
        <dbReference type="EMBL" id="QDT32168.1"/>
    </source>
</evidence>
<dbReference type="Proteomes" id="UP000315724">
    <property type="component" value="Chromosome"/>
</dbReference>
<organism evidence="1 2">
    <name type="scientific">Thalassoglobus polymorphus</name>
    <dbReference type="NCBI Taxonomy" id="2527994"/>
    <lineage>
        <taxon>Bacteria</taxon>
        <taxon>Pseudomonadati</taxon>
        <taxon>Planctomycetota</taxon>
        <taxon>Planctomycetia</taxon>
        <taxon>Planctomycetales</taxon>
        <taxon>Planctomycetaceae</taxon>
        <taxon>Thalassoglobus</taxon>
    </lineage>
</organism>
<dbReference type="KEGG" id="tpol:Mal48_14100"/>
<reference evidence="1 2" key="1">
    <citation type="submission" date="2019-02" db="EMBL/GenBank/DDBJ databases">
        <title>Deep-cultivation of Planctomycetes and their phenomic and genomic characterization uncovers novel biology.</title>
        <authorList>
            <person name="Wiegand S."/>
            <person name="Jogler M."/>
            <person name="Boedeker C."/>
            <person name="Pinto D."/>
            <person name="Vollmers J."/>
            <person name="Rivas-Marin E."/>
            <person name="Kohn T."/>
            <person name="Peeters S.H."/>
            <person name="Heuer A."/>
            <person name="Rast P."/>
            <person name="Oberbeckmann S."/>
            <person name="Bunk B."/>
            <person name="Jeske O."/>
            <person name="Meyerdierks A."/>
            <person name="Storesund J.E."/>
            <person name="Kallscheuer N."/>
            <person name="Luecker S."/>
            <person name="Lage O.M."/>
            <person name="Pohl T."/>
            <person name="Merkel B.J."/>
            <person name="Hornburger P."/>
            <person name="Mueller R.-W."/>
            <person name="Bruemmer F."/>
            <person name="Labrenz M."/>
            <person name="Spormann A.M."/>
            <person name="Op den Camp H."/>
            <person name="Overmann J."/>
            <person name="Amann R."/>
            <person name="Jetten M.S.M."/>
            <person name="Mascher T."/>
            <person name="Medema M.H."/>
            <person name="Devos D.P."/>
            <person name="Kaster A.-K."/>
            <person name="Ovreas L."/>
            <person name="Rohde M."/>
            <person name="Galperin M.Y."/>
            <person name="Jogler C."/>
        </authorList>
    </citation>
    <scope>NUCLEOTIDE SEQUENCE [LARGE SCALE GENOMIC DNA]</scope>
    <source>
        <strain evidence="1 2">Mal48</strain>
    </source>
</reference>
<name>A0A517QKJ7_9PLAN</name>